<protein>
    <submittedName>
        <fullName evidence="2">Uncharacterized protein</fullName>
    </submittedName>
</protein>
<keyword evidence="3" id="KW-1185">Reference proteome</keyword>
<feature type="compositionally biased region" description="Low complexity" evidence="1">
    <location>
        <begin position="40"/>
        <end position="49"/>
    </location>
</feature>
<feature type="region of interest" description="Disordered" evidence="1">
    <location>
        <begin position="1"/>
        <end position="84"/>
    </location>
</feature>
<name>A0AA38F6R0_TAXCH</name>
<organism evidence="2 3">
    <name type="scientific">Taxus chinensis</name>
    <name type="common">Chinese yew</name>
    <name type="synonym">Taxus wallichiana var. chinensis</name>
    <dbReference type="NCBI Taxonomy" id="29808"/>
    <lineage>
        <taxon>Eukaryota</taxon>
        <taxon>Viridiplantae</taxon>
        <taxon>Streptophyta</taxon>
        <taxon>Embryophyta</taxon>
        <taxon>Tracheophyta</taxon>
        <taxon>Spermatophyta</taxon>
        <taxon>Pinopsida</taxon>
        <taxon>Pinidae</taxon>
        <taxon>Conifers II</taxon>
        <taxon>Cupressales</taxon>
        <taxon>Taxaceae</taxon>
        <taxon>Taxus</taxon>
    </lineage>
</organism>
<dbReference type="EMBL" id="JAHRHJ020003813">
    <property type="protein sequence ID" value="KAH9290995.1"/>
    <property type="molecule type" value="Genomic_DNA"/>
</dbReference>
<feature type="compositionally biased region" description="Basic residues" evidence="1">
    <location>
        <begin position="27"/>
        <end position="38"/>
    </location>
</feature>
<dbReference type="AlphaFoldDB" id="A0AA38F6R0"/>
<evidence type="ECO:0000256" key="1">
    <source>
        <dbReference type="SAM" id="MobiDB-lite"/>
    </source>
</evidence>
<evidence type="ECO:0000313" key="3">
    <source>
        <dbReference type="Proteomes" id="UP000824469"/>
    </source>
</evidence>
<accession>A0AA38F6R0</accession>
<reference evidence="2 3" key="1">
    <citation type="journal article" date="2021" name="Nat. Plants">
        <title>The Taxus genome provides insights into paclitaxel biosynthesis.</title>
        <authorList>
            <person name="Xiong X."/>
            <person name="Gou J."/>
            <person name="Liao Q."/>
            <person name="Li Y."/>
            <person name="Zhou Q."/>
            <person name="Bi G."/>
            <person name="Li C."/>
            <person name="Du R."/>
            <person name="Wang X."/>
            <person name="Sun T."/>
            <person name="Guo L."/>
            <person name="Liang H."/>
            <person name="Lu P."/>
            <person name="Wu Y."/>
            <person name="Zhang Z."/>
            <person name="Ro D.K."/>
            <person name="Shang Y."/>
            <person name="Huang S."/>
            <person name="Yan J."/>
        </authorList>
    </citation>
    <scope>NUCLEOTIDE SEQUENCE [LARGE SCALE GENOMIC DNA]</scope>
    <source>
        <strain evidence="2">Ta-2019</strain>
    </source>
</reference>
<gene>
    <name evidence="2" type="ORF">KI387_035112</name>
</gene>
<proteinExistence type="predicted"/>
<sequence>MESPQASATSAQGARGPAIGARFVPRPPRRRYTQRPKGRACAAATARADALPEPSGGPAHTVPHPTGEHRRPPSASLPTISSTL</sequence>
<feature type="compositionally biased region" description="Polar residues" evidence="1">
    <location>
        <begin position="1"/>
        <end position="12"/>
    </location>
</feature>
<evidence type="ECO:0000313" key="2">
    <source>
        <dbReference type="EMBL" id="KAH9290995.1"/>
    </source>
</evidence>
<dbReference type="Proteomes" id="UP000824469">
    <property type="component" value="Unassembled WGS sequence"/>
</dbReference>
<comment type="caution">
    <text evidence="2">The sequence shown here is derived from an EMBL/GenBank/DDBJ whole genome shotgun (WGS) entry which is preliminary data.</text>
</comment>